<comment type="caution">
    <text evidence="7">The sequence shown here is derived from an EMBL/GenBank/DDBJ whole genome shotgun (WGS) entry which is preliminary data.</text>
</comment>
<dbReference type="PANTHER" id="PTHR24567:SF26">
    <property type="entry name" value="REGULATORY PROTEIN YEIL"/>
    <property type="match status" value="1"/>
</dbReference>
<reference evidence="8" key="1">
    <citation type="journal article" date="2019" name="Int. J. Syst. Evol. Microbiol.">
        <title>The Global Catalogue of Microorganisms (GCM) 10K type strain sequencing project: providing services to taxonomists for standard genome sequencing and annotation.</title>
        <authorList>
            <consortium name="The Broad Institute Genomics Platform"/>
            <consortium name="The Broad Institute Genome Sequencing Center for Infectious Disease"/>
            <person name="Wu L."/>
            <person name="Ma J."/>
        </authorList>
    </citation>
    <scope>NUCLEOTIDE SEQUENCE [LARGE SCALE GENOMIC DNA]</scope>
    <source>
        <strain evidence="8">CGMCC 1.6774</strain>
    </source>
</reference>
<dbReference type="RefSeq" id="WP_378475898.1">
    <property type="nucleotide sequence ID" value="NZ_JBHUIW010000001.1"/>
</dbReference>
<organism evidence="7 8">
    <name type="scientific">Rhodoplanes azumiensis</name>
    <dbReference type="NCBI Taxonomy" id="1897628"/>
    <lineage>
        <taxon>Bacteria</taxon>
        <taxon>Pseudomonadati</taxon>
        <taxon>Pseudomonadota</taxon>
        <taxon>Alphaproteobacteria</taxon>
        <taxon>Hyphomicrobiales</taxon>
        <taxon>Nitrobacteraceae</taxon>
        <taxon>Rhodoplanes</taxon>
    </lineage>
</organism>
<keyword evidence="2" id="KW-0238">DNA-binding</keyword>
<feature type="domain" description="Cyclic nucleotide-binding" evidence="5">
    <location>
        <begin position="9"/>
        <end position="76"/>
    </location>
</feature>
<keyword evidence="8" id="KW-1185">Reference proteome</keyword>
<dbReference type="Gene3D" id="1.10.10.10">
    <property type="entry name" value="Winged helix-like DNA-binding domain superfamily/Winged helix DNA-binding domain"/>
    <property type="match status" value="1"/>
</dbReference>
<evidence type="ECO:0000259" key="6">
    <source>
        <dbReference type="PROSITE" id="PS51063"/>
    </source>
</evidence>
<dbReference type="Proteomes" id="UP001597314">
    <property type="component" value="Unassembled WGS sequence"/>
</dbReference>
<dbReference type="InterPro" id="IPR012318">
    <property type="entry name" value="HTH_CRP"/>
</dbReference>
<dbReference type="SMART" id="SM00100">
    <property type="entry name" value="cNMP"/>
    <property type="match status" value="1"/>
</dbReference>
<dbReference type="InterPro" id="IPR050397">
    <property type="entry name" value="Env_Response_Regulators"/>
</dbReference>
<dbReference type="CDD" id="cd00038">
    <property type="entry name" value="CAP_ED"/>
    <property type="match status" value="1"/>
</dbReference>
<evidence type="ECO:0000256" key="4">
    <source>
        <dbReference type="SAM" id="MobiDB-lite"/>
    </source>
</evidence>
<dbReference type="InterPro" id="IPR014710">
    <property type="entry name" value="RmlC-like_jellyroll"/>
</dbReference>
<evidence type="ECO:0000256" key="3">
    <source>
        <dbReference type="ARBA" id="ARBA00023163"/>
    </source>
</evidence>
<dbReference type="Pfam" id="PF13545">
    <property type="entry name" value="HTH_Crp_2"/>
    <property type="match status" value="1"/>
</dbReference>
<dbReference type="SMART" id="SM00419">
    <property type="entry name" value="HTH_CRP"/>
    <property type="match status" value="1"/>
</dbReference>
<evidence type="ECO:0000256" key="2">
    <source>
        <dbReference type="ARBA" id="ARBA00023125"/>
    </source>
</evidence>
<dbReference type="PANTHER" id="PTHR24567">
    <property type="entry name" value="CRP FAMILY TRANSCRIPTIONAL REGULATORY PROTEIN"/>
    <property type="match status" value="1"/>
</dbReference>
<dbReference type="Pfam" id="PF00027">
    <property type="entry name" value="cNMP_binding"/>
    <property type="match status" value="1"/>
</dbReference>
<dbReference type="PROSITE" id="PS50042">
    <property type="entry name" value="CNMP_BINDING_3"/>
    <property type="match status" value="1"/>
</dbReference>
<evidence type="ECO:0000313" key="8">
    <source>
        <dbReference type="Proteomes" id="UP001597314"/>
    </source>
</evidence>
<dbReference type="SUPFAM" id="SSF46785">
    <property type="entry name" value="Winged helix' DNA-binding domain"/>
    <property type="match status" value="1"/>
</dbReference>
<feature type="region of interest" description="Disordered" evidence="4">
    <location>
        <begin position="215"/>
        <end position="244"/>
    </location>
</feature>
<dbReference type="InterPro" id="IPR036388">
    <property type="entry name" value="WH-like_DNA-bd_sf"/>
</dbReference>
<protein>
    <submittedName>
        <fullName evidence="7">Crp/Fnr family transcriptional regulator</fullName>
    </submittedName>
</protein>
<accession>A0ABW5ACL2</accession>
<dbReference type="Gene3D" id="2.60.120.10">
    <property type="entry name" value="Jelly Rolls"/>
    <property type="match status" value="1"/>
</dbReference>
<evidence type="ECO:0000256" key="1">
    <source>
        <dbReference type="ARBA" id="ARBA00023015"/>
    </source>
</evidence>
<proteinExistence type="predicted"/>
<feature type="domain" description="HTH crp-type" evidence="6">
    <location>
        <begin position="145"/>
        <end position="209"/>
    </location>
</feature>
<dbReference type="InterPro" id="IPR036390">
    <property type="entry name" value="WH_DNA-bd_sf"/>
</dbReference>
<evidence type="ECO:0000313" key="7">
    <source>
        <dbReference type="EMBL" id="MFD2180684.1"/>
    </source>
</evidence>
<dbReference type="PROSITE" id="PS51063">
    <property type="entry name" value="HTH_CRP_2"/>
    <property type="match status" value="1"/>
</dbReference>
<dbReference type="EMBL" id="JBHUIW010000001">
    <property type="protein sequence ID" value="MFD2180684.1"/>
    <property type="molecule type" value="Genomic_DNA"/>
</dbReference>
<dbReference type="InterPro" id="IPR000595">
    <property type="entry name" value="cNMP-bd_dom"/>
</dbReference>
<keyword evidence="3" id="KW-0804">Transcription</keyword>
<evidence type="ECO:0000259" key="5">
    <source>
        <dbReference type="PROSITE" id="PS50042"/>
    </source>
</evidence>
<gene>
    <name evidence="7" type="ORF">ACFSOX_00825</name>
</gene>
<dbReference type="InterPro" id="IPR018490">
    <property type="entry name" value="cNMP-bd_dom_sf"/>
</dbReference>
<sequence length="244" mass="26238">MSTAERIAAFRGMSDDGRRLVDSGAAVRRLVAGRTIITKGQAVSGAYFVLDGRLRVYTLLPGGREATLYFLGPGETCVLALNSLFNDLRYPAWVATETATTVAVLPGSVYGALFATEQTVRDLTVRTLSTLVFRLMDELDHVHASTVEQRLAGFLLVRASGSGEIHHTQQEIAGHIGTTREMVARLVGRMVRRGWIATGRGRIAVLRPAALAALAQDEPPGDHPRPASATRSPKPRCKPAPCPA</sequence>
<dbReference type="SUPFAM" id="SSF51206">
    <property type="entry name" value="cAMP-binding domain-like"/>
    <property type="match status" value="1"/>
</dbReference>
<name>A0ABW5ACL2_9BRAD</name>
<keyword evidence="1" id="KW-0805">Transcription regulation</keyword>